<dbReference type="InterPro" id="IPR036250">
    <property type="entry name" value="AcylCo_DH-like_C"/>
</dbReference>
<protein>
    <submittedName>
        <fullName evidence="11">Unannotated protein</fullName>
    </submittedName>
</protein>
<dbReference type="GO" id="GO:0050660">
    <property type="term" value="F:flavin adenine dinucleotide binding"/>
    <property type="evidence" value="ECO:0007669"/>
    <property type="project" value="InterPro"/>
</dbReference>
<evidence type="ECO:0000259" key="8">
    <source>
        <dbReference type="Pfam" id="PF02771"/>
    </source>
</evidence>
<dbReference type="InterPro" id="IPR013786">
    <property type="entry name" value="AcylCoA_DH/ox_N"/>
</dbReference>
<gene>
    <name evidence="9" type="ORF">UFOPK2754_01811</name>
    <name evidence="10" type="ORF">UFOPK3139_02463</name>
    <name evidence="11" type="ORF">UFOPK3543_02830</name>
    <name evidence="12" type="ORF">UFOPK3967_02878</name>
</gene>
<dbReference type="GO" id="GO:0016627">
    <property type="term" value="F:oxidoreductase activity, acting on the CH-CH group of donors"/>
    <property type="evidence" value="ECO:0007669"/>
    <property type="project" value="InterPro"/>
</dbReference>
<dbReference type="Pfam" id="PF02770">
    <property type="entry name" value="Acyl-CoA_dh_M"/>
    <property type="match status" value="1"/>
</dbReference>
<keyword evidence="5" id="KW-0560">Oxidoreductase</keyword>
<feature type="domain" description="Acyl-CoA dehydrogenase/oxidase C-terminal" evidence="6">
    <location>
        <begin position="293"/>
        <end position="397"/>
    </location>
</feature>
<dbReference type="AlphaFoldDB" id="A0A6J7ISX4"/>
<dbReference type="InterPro" id="IPR052161">
    <property type="entry name" value="Mycobact_Acyl-CoA_DH"/>
</dbReference>
<proteinExistence type="inferred from homology"/>
<dbReference type="InterPro" id="IPR009075">
    <property type="entry name" value="AcylCo_DH/oxidase_C"/>
</dbReference>
<evidence type="ECO:0000259" key="7">
    <source>
        <dbReference type="Pfam" id="PF02770"/>
    </source>
</evidence>
<feature type="domain" description="Acyl-CoA dehydrogenase/oxidase N-terminal" evidence="8">
    <location>
        <begin position="8"/>
        <end position="110"/>
    </location>
</feature>
<evidence type="ECO:0000313" key="10">
    <source>
        <dbReference type="EMBL" id="CAB4835444.1"/>
    </source>
</evidence>
<dbReference type="EMBL" id="CAFBMH010000161">
    <property type="protein sequence ID" value="CAB4933861.1"/>
    <property type="molecule type" value="Genomic_DNA"/>
</dbReference>
<evidence type="ECO:0000256" key="5">
    <source>
        <dbReference type="ARBA" id="ARBA00023002"/>
    </source>
</evidence>
<dbReference type="SUPFAM" id="SSF56645">
    <property type="entry name" value="Acyl-CoA dehydrogenase NM domain-like"/>
    <property type="match status" value="1"/>
</dbReference>
<dbReference type="PANTHER" id="PTHR43292">
    <property type="entry name" value="ACYL-COA DEHYDROGENASE"/>
    <property type="match status" value="1"/>
</dbReference>
<dbReference type="EMBL" id="CAFABA010000126">
    <property type="protein sequence ID" value="CAB4835444.1"/>
    <property type="molecule type" value="Genomic_DNA"/>
</dbReference>
<keyword evidence="4" id="KW-0274">FAD</keyword>
<evidence type="ECO:0000313" key="11">
    <source>
        <dbReference type="EMBL" id="CAB4933861.1"/>
    </source>
</evidence>
<dbReference type="Gene3D" id="1.10.540.10">
    <property type="entry name" value="Acyl-CoA dehydrogenase/oxidase, N-terminal domain"/>
    <property type="match status" value="1"/>
</dbReference>
<dbReference type="Gene3D" id="2.40.110.10">
    <property type="entry name" value="Butyryl-CoA Dehydrogenase, subunit A, domain 2"/>
    <property type="match status" value="1"/>
</dbReference>
<evidence type="ECO:0000256" key="3">
    <source>
        <dbReference type="ARBA" id="ARBA00022630"/>
    </source>
</evidence>
<evidence type="ECO:0000313" key="9">
    <source>
        <dbReference type="EMBL" id="CAB4751124.1"/>
    </source>
</evidence>
<evidence type="ECO:0000256" key="2">
    <source>
        <dbReference type="ARBA" id="ARBA00009347"/>
    </source>
</evidence>
<evidence type="ECO:0000256" key="4">
    <source>
        <dbReference type="ARBA" id="ARBA00022827"/>
    </source>
</evidence>
<dbReference type="PANTHER" id="PTHR43292:SF4">
    <property type="entry name" value="ACYL-COA DEHYDROGENASE FADE34"/>
    <property type="match status" value="1"/>
</dbReference>
<feature type="domain" description="Acyl-CoA oxidase/dehydrogenase middle" evidence="7">
    <location>
        <begin position="116"/>
        <end position="198"/>
    </location>
</feature>
<dbReference type="SUPFAM" id="SSF47203">
    <property type="entry name" value="Acyl-CoA dehydrogenase C-terminal domain-like"/>
    <property type="match status" value="1"/>
</dbReference>
<organism evidence="11">
    <name type="scientific">freshwater metagenome</name>
    <dbReference type="NCBI Taxonomy" id="449393"/>
    <lineage>
        <taxon>unclassified sequences</taxon>
        <taxon>metagenomes</taxon>
        <taxon>ecological metagenomes</taxon>
    </lineage>
</organism>
<keyword evidence="3" id="KW-0285">Flavoprotein</keyword>
<dbReference type="Pfam" id="PF00441">
    <property type="entry name" value="Acyl-CoA_dh_1"/>
    <property type="match status" value="1"/>
</dbReference>
<dbReference type="InterPro" id="IPR037069">
    <property type="entry name" value="AcylCoA_DH/ox_N_sf"/>
</dbReference>
<dbReference type="Gene3D" id="1.20.140.10">
    <property type="entry name" value="Butyryl-CoA Dehydrogenase, subunit A, domain 3"/>
    <property type="match status" value="1"/>
</dbReference>
<dbReference type="GO" id="GO:0005886">
    <property type="term" value="C:plasma membrane"/>
    <property type="evidence" value="ECO:0007669"/>
    <property type="project" value="TreeGrafter"/>
</dbReference>
<evidence type="ECO:0000259" key="6">
    <source>
        <dbReference type="Pfam" id="PF00441"/>
    </source>
</evidence>
<comment type="cofactor">
    <cofactor evidence="1">
        <name>FAD</name>
        <dbReference type="ChEBI" id="CHEBI:57692"/>
    </cofactor>
</comment>
<dbReference type="InterPro" id="IPR009100">
    <property type="entry name" value="AcylCoA_DH/oxidase_NM_dom_sf"/>
</dbReference>
<accession>A0A6J7ISX4</accession>
<reference evidence="11" key="1">
    <citation type="submission" date="2020-05" db="EMBL/GenBank/DDBJ databases">
        <authorList>
            <person name="Chiriac C."/>
            <person name="Salcher M."/>
            <person name="Ghai R."/>
            <person name="Kavagutti S V."/>
        </authorList>
    </citation>
    <scope>NUCLEOTIDE SEQUENCE</scope>
</reference>
<evidence type="ECO:0000256" key="1">
    <source>
        <dbReference type="ARBA" id="ARBA00001974"/>
    </source>
</evidence>
<evidence type="ECO:0000313" key="12">
    <source>
        <dbReference type="EMBL" id="CAB5023006.1"/>
    </source>
</evidence>
<sequence>MATSSTTPDNDELRAAVRQWLDANWDPQRTVRAWWRILVDSGWGFPSWPSAWFGQDLSSEEATVVHEELARANVLGPPEGAGPSMAIPMLLRFGNDAQKQRWIPTLAYGEEYWAQFFSEPGAGSDLAAVQARAVPDGDEWVVNGQKVWNSCTLFADRALLVARTDVDVPKHKGIGFFILDIDQPGVDIRPIKQMNGLEEFNEAFLTDARLPDAQRIGEPNAGWAVAMTVLQHERANFAGGGTFTLRTVEGGERFGYLDRTCADVLAEDRAYANIANGLPIGTPDAMIALARRFDRTDDPNIRQRLAKLHSLYEALRLTGLRGQASAKAGREGGESSVVYLGGVLVARMCRDLVADIAGPAAMLHGTDIADTITIAPAHGIQGGSEQIQRNVIGERLLGLPREPQVDRDVPFRDLRVGTQRD</sequence>
<dbReference type="EMBL" id="CAEZYR010000066">
    <property type="protein sequence ID" value="CAB4751124.1"/>
    <property type="molecule type" value="Genomic_DNA"/>
</dbReference>
<dbReference type="EMBL" id="CAFBOS010000260">
    <property type="protein sequence ID" value="CAB5023006.1"/>
    <property type="molecule type" value="Genomic_DNA"/>
</dbReference>
<dbReference type="InterPro" id="IPR046373">
    <property type="entry name" value="Acyl-CoA_Oxase/DH_mid-dom_sf"/>
</dbReference>
<comment type="similarity">
    <text evidence="2">Belongs to the acyl-CoA dehydrogenase family.</text>
</comment>
<dbReference type="InterPro" id="IPR006091">
    <property type="entry name" value="Acyl-CoA_Oxase/DH_mid-dom"/>
</dbReference>
<dbReference type="Pfam" id="PF02771">
    <property type="entry name" value="Acyl-CoA_dh_N"/>
    <property type="match status" value="1"/>
</dbReference>
<name>A0A6J7ISX4_9ZZZZ</name>